<evidence type="ECO:0000313" key="9">
    <source>
        <dbReference type="Proteomes" id="UP000247565"/>
    </source>
</evidence>
<dbReference type="GO" id="GO:0019305">
    <property type="term" value="P:dTDP-rhamnose biosynthetic process"/>
    <property type="evidence" value="ECO:0007669"/>
    <property type="project" value="UniProtKB-UniRule"/>
</dbReference>
<dbReference type="SUPFAM" id="SSF51182">
    <property type="entry name" value="RmlC-like cupins"/>
    <property type="match status" value="1"/>
</dbReference>
<evidence type="ECO:0000256" key="3">
    <source>
        <dbReference type="ARBA" id="ARBA00012098"/>
    </source>
</evidence>
<dbReference type="RefSeq" id="WP_110439130.1">
    <property type="nucleotide sequence ID" value="NZ_CP046393.1"/>
</dbReference>
<comment type="function">
    <text evidence="2 7">Catalyzes the epimerization of the C3' and C5'positions of dTDP-6-deoxy-D-xylo-4-hexulose, forming dTDP-6-deoxy-L-lyxo-4-hexulose.</text>
</comment>
<keyword evidence="7" id="KW-0413">Isomerase</keyword>
<evidence type="ECO:0000313" key="8">
    <source>
        <dbReference type="EMBL" id="PXZ00207.1"/>
    </source>
</evidence>
<dbReference type="CDD" id="cd00438">
    <property type="entry name" value="cupin_RmlC"/>
    <property type="match status" value="1"/>
</dbReference>
<comment type="similarity">
    <text evidence="7">Belongs to the dTDP-4-dehydrorhamnose 3,5-epimerase family.</text>
</comment>
<dbReference type="PANTHER" id="PTHR21047">
    <property type="entry name" value="DTDP-6-DEOXY-D-GLUCOSE-3,5 EPIMERASE"/>
    <property type="match status" value="1"/>
</dbReference>
<dbReference type="GO" id="GO:0008830">
    <property type="term" value="F:dTDP-4-dehydrorhamnose 3,5-epimerase activity"/>
    <property type="evidence" value="ECO:0007669"/>
    <property type="project" value="UniProtKB-UniRule"/>
</dbReference>
<dbReference type="InterPro" id="IPR000888">
    <property type="entry name" value="RmlC-like"/>
</dbReference>
<dbReference type="GO" id="GO:0005829">
    <property type="term" value="C:cytosol"/>
    <property type="evidence" value="ECO:0007669"/>
    <property type="project" value="TreeGrafter"/>
</dbReference>
<proteinExistence type="inferred from homology"/>
<comment type="caution">
    <text evidence="8">The sequence shown here is derived from an EMBL/GenBank/DDBJ whole genome shotgun (WGS) entry which is preliminary data.</text>
</comment>
<keyword evidence="9" id="KW-1185">Reference proteome</keyword>
<dbReference type="EC" id="5.1.3.13" evidence="3 7"/>
<dbReference type="OrthoDB" id="9800680at2"/>
<evidence type="ECO:0000256" key="4">
    <source>
        <dbReference type="ARBA" id="ARBA00019595"/>
    </source>
</evidence>
<dbReference type="NCBIfam" id="TIGR01221">
    <property type="entry name" value="rmlC"/>
    <property type="match status" value="1"/>
</dbReference>
<gene>
    <name evidence="8" type="primary">rfbC</name>
    <name evidence="8" type="ORF">DK869_06105</name>
</gene>
<dbReference type="Gene3D" id="2.60.120.10">
    <property type="entry name" value="Jelly Rolls"/>
    <property type="match status" value="1"/>
</dbReference>
<feature type="active site" description="Proton acceptor" evidence="5">
    <location>
        <position position="62"/>
    </location>
</feature>
<dbReference type="PANTHER" id="PTHR21047:SF2">
    <property type="entry name" value="THYMIDINE DIPHOSPHO-4-KETO-RHAMNOSE 3,5-EPIMERASE"/>
    <property type="match status" value="1"/>
</dbReference>
<name>A0A318N0E0_9PROT</name>
<evidence type="ECO:0000256" key="5">
    <source>
        <dbReference type="PIRSR" id="PIRSR600888-1"/>
    </source>
</evidence>
<evidence type="ECO:0000256" key="7">
    <source>
        <dbReference type="RuleBase" id="RU364069"/>
    </source>
</evidence>
<dbReference type="InterPro" id="IPR014710">
    <property type="entry name" value="RmlC-like_jellyroll"/>
</dbReference>
<organism evidence="8 9">
    <name type="scientific">Commensalibacter melissae</name>
    <dbReference type="NCBI Taxonomy" id="2070537"/>
    <lineage>
        <taxon>Bacteria</taxon>
        <taxon>Pseudomonadati</taxon>
        <taxon>Pseudomonadota</taxon>
        <taxon>Alphaproteobacteria</taxon>
        <taxon>Acetobacterales</taxon>
        <taxon>Acetobacteraceae</taxon>
    </lineage>
</organism>
<comment type="subunit">
    <text evidence="7">Homodimer.</text>
</comment>
<dbReference type="AlphaFoldDB" id="A0A318N0E0"/>
<dbReference type="EMBL" id="QGLT01000003">
    <property type="protein sequence ID" value="PXZ00207.1"/>
    <property type="molecule type" value="Genomic_DNA"/>
</dbReference>
<dbReference type="UniPathway" id="UPA00124"/>
<evidence type="ECO:0000256" key="2">
    <source>
        <dbReference type="ARBA" id="ARBA00001997"/>
    </source>
</evidence>
<dbReference type="Proteomes" id="UP000247565">
    <property type="component" value="Unassembled WGS sequence"/>
</dbReference>
<dbReference type="InterPro" id="IPR011051">
    <property type="entry name" value="RmlC_Cupin_sf"/>
</dbReference>
<feature type="active site" description="Proton donor" evidence="5">
    <location>
        <position position="132"/>
    </location>
</feature>
<protein>
    <recommendedName>
        <fullName evidence="4 7">dTDP-4-dehydrorhamnose 3,5-epimerase</fullName>
        <ecNumber evidence="3 7">5.1.3.13</ecNumber>
    </recommendedName>
    <alternativeName>
        <fullName evidence="7">Thymidine diphospho-4-keto-rhamnose 3,5-epimerase</fullName>
    </alternativeName>
</protein>
<sequence>MKIEKLAISEVLLITPPRFRDNRGFFSETYNAQRLKEVGIDLPFVQDNQSLSVQKGVVRGLHCQLGPYEQGKLVRCTQGSIWDVAIDARTGSPTYGKWVAAELSADNWSQLWIPPGFLHGFCTLTENVMVQYKCTNLYNKVSERAVLWNCKEIGIKWPIAVNDAILSEKDMQNPSFSAAKNWFSYS</sequence>
<reference evidence="8 9" key="1">
    <citation type="submission" date="2018-05" db="EMBL/GenBank/DDBJ databases">
        <title>Reference genomes for bee gut microbiota database.</title>
        <authorList>
            <person name="Ellegaard K.M."/>
        </authorList>
    </citation>
    <scope>NUCLEOTIDE SEQUENCE [LARGE SCALE GENOMIC DNA]</scope>
    <source>
        <strain evidence="8 9">ESL0284</strain>
    </source>
</reference>
<evidence type="ECO:0000256" key="6">
    <source>
        <dbReference type="PIRSR" id="PIRSR600888-3"/>
    </source>
</evidence>
<feature type="site" description="Participates in a stacking interaction with the thymidine ring of dTDP-4-oxo-6-deoxyglucose" evidence="6">
    <location>
        <position position="138"/>
    </location>
</feature>
<dbReference type="GO" id="GO:0000271">
    <property type="term" value="P:polysaccharide biosynthetic process"/>
    <property type="evidence" value="ECO:0007669"/>
    <property type="project" value="TreeGrafter"/>
</dbReference>
<comment type="catalytic activity">
    <reaction evidence="1 7">
        <text>dTDP-4-dehydro-6-deoxy-alpha-D-glucose = dTDP-4-dehydro-beta-L-rhamnose</text>
        <dbReference type="Rhea" id="RHEA:16969"/>
        <dbReference type="ChEBI" id="CHEBI:57649"/>
        <dbReference type="ChEBI" id="CHEBI:62830"/>
        <dbReference type="EC" id="5.1.3.13"/>
    </reaction>
</comment>
<evidence type="ECO:0000256" key="1">
    <source>
        <dbReference type="ARBA" id="ARBA00001298"/>
    </source>
</evidence>
<comment type="pathway">
    <text evidence="7">Carbohydrate biosynthesis; dTDP-L-rhamnose biosynthesis.</text>
</comment>
<accession>A0A318N0E0</accession>
<dbReference type="Pfam" id="PF00908">
    <property type="entry name" value="dTDP_sugar_isom"/>
    <property type="match status" value="1"/>
</dbReference>